<gene>
    <name evidence="8" type="ORF">QTG54_016722</name>
</gene>
<dbReference type="Proteomes" id="UP001224775">
    <property type="component" value="Unassembled WGS sequence"/>
</dbReference>
<evidence type="ECO:0000256" key="6">
    <source>
        <dbReference type="ARBA" id="ARBA00022982"/>
    </source>
</evidence>
<evidence type="ECO:0000313" key="9">
    <source>
        <dbReference type="Proteomes" id="UP001224775"/>
    </source>
</evidence>
<name>A0AAD9D3I4_9STRA</name>
<protein>
    <submittedName>
        <fullName evidence="8">Flavodoxin</fullName>
    </submittedName>
</protein>
<dbReference type="PANTHER" id="PTHR42809:SF1">
    <property type="entry name" value="FLAVODOXIN 1"/>
    <property type="match status" value="1"/>
</dbReference>
<keyword evidence="3" id="KW-0813">Transport</keyword>
<dbReference type="AlphaFoldDB" id="A0AAD9D3I4"/>
<reference evidence="8" key="1">
    <citation type="submission" date="2023-06" db="EMBL/GenBank/DDBJ databases">
        <title>Survivors Of The Sea: Transcriptome response of Skeletonema marinoi to long-term dormancy.</title>
        <authorList>
            <person name="Pinder M.I.M."/>
            <person name="Kourtchenko O."/>
            <person name="Robertson E.K."/>
            <person name="Larsson T."/>
            <person name="Maumus F."/>
            <person name="Osuna-Cruz C.M."/>
            <person name="Vancaester E."/>
            <person name="Stenow R."/>
            <person name="Vandepoele K."/>
            <person name="Ploug H."/>
            <person name="Bruchert V."/>
            <person name="Godhe A."/>
            <person name="Topel M."/>
        </authorList>
    </citation>
    <scope>NUCLEOTIDE SEQUENCE</scope>
    <source>
        <strain evidence="8">R05AC</strain>
    </source>
</reference>
<dbReference type="SUPFAM" id="SSF52218">
    <property type="entry name" value="Flavoproteins"/>
    <property type="match status" value="1"/>
</dbReference>
<evidence type="ECO:0000256" key="5">
    <source>
        <dbReference type="ARBA" id="ARBA00022643"/>
    </source>
</evidence>
<keyword evidence="4" id="KW-0285">Flavoprotein</keyword>
<keyword evidence="6" id="KW-0249">Electron transport</keyword>
<evidence type="ECO:0000313" key="8">
    <source>
        <dbReference type="EMBL" id="KAK1732581.1"/>
    </source>
</evidence>
<dbReference type="InterPro" id="IPR008254">
    <property type="entry name" value="Flavodoxin/NO_synth"/>
</dbReference>
<evidence type="ECO:0000256" key="4">
    <source>
        <dbReference type="ARBA" id="ARBA00022630"/>
    </source>
</evidence>
<dbReference type="NCBIfam" id="NF006738">
    <property type="entry name" value="PRK09267.1-4"/>
    <property type="match status" value="1"/>
</dbReference>
<evidence type="ECO:0000256" key="1">
    <source>
        <dbReference type="ARBA" id="ARBA00001917"/>
    </source>
</evidence>
<dbReference type="Pfam" id="PF00258">
    <property type="entry name" value="Flavodoxin_1"/>
    <property type="match status" value="1"/>
</dbReference>
<proteinExistence type="inferred from homology"/>
<dbReference type="PANTHER" id="PTHR42809">
    <property type="entry name" value="FLAVODOXIN 2"/>
    <property type="match status" value="1"/>
</dbReference>
<comment type="similarity">
    <text evidence="2">Belongs to the flavodoxin family.</text>
</comment>
<dbReference type="NCBIfam" id="TIGR01752">
    <property type="entry name" value="flav_long"/>
    <property type="match status" value="1"/>
</dbReference>
<dbReference type="Gene3D" id="3.40.50.360">
    <property type="match status" value="1"/>
</dbReference>
<evidence type="ECO:0000256" key="2">
    <source>
        <dbReference type="ARBA" id="ARBA00005267"/>
    </source>
</evidence>
<sequence>MSRCKWPNNCSSCSHKFDIMKFIIAIVAVSSFSGTTLAFAPSASSRIATALNAKVGIYYSTQTGNCEIVAEYIAQAAGLEFADIGDVSDDMILGLDSIIVGAPTWNTDEEEERSGTEWDTWLYSSLPKLDLSGKKVAVFGVGDQQSYNDYYCDAAGELYDQFKKCGCTMCGFTSIEGYEHSASKAERDGKFVGLMCDEDNQYDLSEGRAKDWVDQLKGEGFF</sequence>
<dbReference type="InterPro" id="IPR050619">
    <property type="entry name" value="Flavodoxin"/>
</dbReference>
<organism evidence="8 9">
    <name type="scientific">Skeletonema marinoi</name>
    <dbReference type="NCBI Taxonomy" id="267567"/>
    <lineage>
        <taxon>Eukaryota</taxon>
        <taxon>Sar</taxon>
        <taxon>Stramenopiles</taxon>
        <taxon>Ochrophyta</taxon>
        <taxon>Bacillariophyta</taxon>
        <taxon>Coscinodiscophyceae</taxon>
        <taxon>Thalassiosirophycidae</taxon>
        <taxon>Thalassiosirales</taxon>
        <taxon>Skeletonemataceae</taxon>
        <taxon>Skeletonema</taxon>
        <taxon>Skeletonema marinoi-dohrnii complex</taxon>
    </lineage>
</organism>
<keyword evidence="9" id="KW-1185">Reference proteome</keyword>
<keyword evidence="5" id="KW-0288">FMN</keyword>
<accession>A0AAD9D3I4</accession>
<feature type="domain" description="Flavodoxin-like" evidence="7">
    <location>
        <begin position="55"/>
        <end position="217"/>
    </location>
</feature>
<dbReference type="InterPro" id="IPR010086">
    <property type="entry name" value="Flavodoxin_lc"/>
</dbReference>
<dbReference type="InterPro" id="IPR029039">
    <property type="entry name" value="Flavoprotein-like_sf"/>
</dbReference>
<comment type="cofactor">
    <cofactor evidence="1">
        <name>FMN</name>
        <dbReference type="ChEBI" id="CHEBI:58210"/>
    </cofactor>
</comment>
<evidence type="ECO:0000259" key="7">
    <source>
        <dbReference type="PROSITE" id="PS50902"/>
    </source>
</evidence>
<evidence type="ECO:0000256" key="3">
    <source>
        <dbReference type="ARBA" id="ARBA00022448"/>
    </source>
</evidence>
<dbReference type="PROSITE" id="PS50902">
    <property type="entry name" value="FLAVODOXIN_LIKE"/>
    <property type="match status" value="1"/>
</dbReference>
<dbReference type="EMBL" id="JATAAI010000063">
    <property type="protein sequence ID" value="KAK1732581.1"/>
    <property type="molecule type" value="Genomic_DNA"/>
</dbReference>
<comment type="caution">
    <text evidence="8">The sequence shown here is derived from an EMBL/GenBank/DDBJ whole genome shotgun (WGS) entry which is preliminary data.</text>
</comment>
<dbReference type="GO" id="GO:0010181">
    <property type="term" value="F:FMN binding"/>
    <property type="evidence" value="ECO:0007669"/>
    <property type="project" value="InterPro"/>
</dbReference>